<dbReference type="InterPro" id="IPR036291">
    <property type="entry name" value="NAD(P)-bd_dom_sf"/>
</dbReference>
<keyword evidence="2" id="KW-0560">Oxidoreductase</keyword>
<dbReference type="InterPro" id="IPR002347">
    <property type="entry name" value="SDR_fam"/>
</dbReference>
<dbReference type="PANTHER" id="PTHR44196:SF1">
    <property type="entry name" value="DEHYDROGENASE_REDUCTASE SDR FAMILY MEMBER 7B"/>
    <property type="match status" value="1"/>
</dbReference>
<reference evidence="4 5" key="1">
    <citation type="submission" date="2018-12" db="EMBL/GenBank/DDBJ databases">
        <title>Legionella sp,whole genome shotgun sequence.</title>
        <authorList>
            <person name="Wu H."/>
        </authorList>
    </citation>
    <scope>NUCLEOTIDE SEQUENCE [LARGE SCALE GENOMIC DNA]</scope>
    <source>
        <strain evidence="5">km714</strain>
    </source>
</reference>
<dbReference type="PANTHER" id="PTHR44196">
    <property type="entry name" value="DEHYDROGENASE/REDUCTASE SDR FAMILY MEMBER 7B"/>
    <property type="match status" value="1"/>
</dbReference>
<dbReference type="GO" id="GO:0016020">
    <property type="term" value="C:membrane"/>
    <property type="evidence" value="ECO:0007669"/>
    <property type="project" value="TreeGrafter"/>
</dbReference>
<evidence type="ECO:0000256" key="3">
    <source>
        <dbReference type="RuleBase" id="RU000363"/>
    </source>
</evidence>
<dbReference type="InterPro" id="IPR020904">
    <property type="entry name" value="Sc_DH/Rdtase_CS"/>
</dbReference>
<evidence type="ECO:0000313" key="4">
    <source>
        <dbReference type="EMBL" id="RUQ84453.1"/>
    </source>
</evidence>
<dbReference type="PRINTS" id="PR00080">
    <property type="entry name" value="SDRFAMILY"/>
</dbReference>
<dbReference type="OrthoDB" id="9810734at2"/>
<gene>
    <name evidence="4" type="ORF">EKM59_08755</name>
</gene>
<comment type="caution">
    <text evidence="4">The sequence shown here is derived from an EMBL/GenBank/DDBJ whole genome shotgun (WGS) entry which is preliminary data.</text>
</comment>
<dbReference type="Gene3D" id="3.40.50.720">
    <property type="entry name" value="NAD(P)-binding Rossmann-like Domain"/>
    <property type="match status" value="1"/>
</dbReference>
<comment type="similarity">
    <text evidence="1 3">Belongs to the short-chain dehydrogenases/reductases (SDR) family.</text>
</comment>
<dbReference type="CDD" id="cd05233">
    <property type="entry name" value="SDR_c"/>
    <property type="match status" value="1"/>
</dbReference>
<proteinExistence type="inferred from homology"/>
<sequence>MDSKLTKPLILITGASSGIGASAARLFAQVGFPLGLLARNIHALHALNLKESICIETDVTDFNAFQRAVQQAEEKYGPVDCLINNAGFGKTGDFDTLTQQEHERMVHVNLLGVIHGMETVLPGMKSRRSGTIINISSLADRHSRPQLATYAASKAAVKSLSESLRAAYAKFGIRICNFSPAKVKTPLLMQSDLHDEQVIPVDEIAKMLLWIYEQPKSICIRDIVIAPTYYEA</sequence>
<dbReference type="SUPFAM" id="SSF51735">
    <property type="entry name" value="NAD(P)-binding Rossmann-fold domains"/>
    <property type="match status" value="1"/>
</dbReference>
<protein>
    <submittedName>
        <fullName evidence="4">SDR family oxidoreductase</fullName>
    </submittedName>
</protein>
<dbReference type="EMBL" id="RZGR01000027">
    <property type="protein sequence ID" value="RUQ84453.1"/>
    <property type="molecule type" value="Genomic_DNA"/>
</dbReference>
<evidence type="ECO:0000256" key="1">
    <source>
        <dbReference type="ARBA" id="ARBA00006484"/>
    </source>
</evidence>
<evidence type="ECO:0000313" key="5">
    <source>
        <dbReference type="Proteomes" id="UP000288012"/>
    </source>
</evidence>
<dbReference type="GO" id="GO:0016491">
    <property type="term" value="F:oxidoreductase activity"/>
    <property type="evidence" value="ECO:0007669"/>
    <property type="project" value="UniProtKB-KW"/>
</dbReference>
<keyword evidence="5" id="KW-1185">Reference proteome</keyword>
<name>A0A3S0X3H7_9GAMM</name>
<dbReference type="AlphaFoldDB" id="A0A3S0X3H7"/>
<dbReference type="Proteomes" id="UP000288012">
    <property type="component" value="Unassembled WGS sequence"/>
</dbReference>
<evidence type="ECO:0000256" key="2">
    <source>
        <dbReference type="ARBA" id="ARBA00023002"/>
    </source>
</evidence>
<organism evidence="4 5">
    <name type="scientific">Legionella septentrionalis</name>
    <dbReference type="NCBI Taxonomy" id="2498109"/>
    <lineage>
        <taxon>Bacteria</taxon>
        <taxon>Pseudomonadati</taxon>
        <taxon>Pseudomonadota</taxon>
        <taxon>Gammaproteobacteria</taxon>
        <taxon>Legionellales</taxon>
        <taxon>Legionellaceae</taxon>
        <taxon>Legionella</taxon>
    </lineage>
</organism>
<dbReference type="RefSeq" id="WP_126954697.1">
    <property type="nucleotide sequence ID" value="NZ_RZGR01000027.1"/>
</dbReference>
<dbReference type="PRINTS" id="PR00081">
    <property type="entry name" value="GDHRDH"/>
</dbReference>
<dbReference type="PROSITE" id="PS00061">
    <property type="entry name" value="ADH_SHORT"/>
    <property type="match status" value="1"/>
</dbReference>
<accession>A0A3S0X3H7</accession>
<dbReference type="Pfam" id="PF00106">
    <property type="entry name" value="adh_short"/>
    <property type="match status" value="1"/>
</dbReference>